<dbReference type="Proteomes" id="UP000032024">
    <property type="component" value="Chromosome"/>
</dbReference>
<evidence type="ECO:0000313" key="3">
    <source>
        <dbReference type="EMBL" id="KWZ76447.1"/>
    </source>
</evidence>
<dbReference type="EMBL" id="LRPN01000204">
    <property type="protein sequence ID" value="KWZ76447.1"/>
    <property type="molecule type" value="Genomic_DNA"/>
</dbReference>
<dbReference type="Proteomes" id="UP000070376">
    <property type="component" value="Unassembled WGS sequence"/>
</dbReference>
<organism evidence="3 5">
    <name type="scientific">Heyndrickxia coagulans</name>
    <name type="common">Weizmannia coagulans</name>
    <dbReference type="NCBI Taxonomy" id="1398"/>
    <lineage>
        <taxon>Bacteria</taxon>
        <taxon>Bacillati</taxon>
        <taxon>Bacillota</taxon>
        <taxon>Bacilli</taxon>
        <taxon>Bacillales</taxon>
        <taxon>Bacillaceae</taxon>
        <taxon>Heyndrickxia</taxon>
    </lineage>
</organism>
<reference evidence="4" key="2">
    <citation type="submission" date="2015-01" db="EMBL/GenBank/DDBJ databases">
        <title>Comparative genome analysis of Bacillus coagulans HM-08, Clostridium butyricum HM-68, Bacillus subtilis HM-66 and Bacillus paralicheniformis BL-09.</title>
        <authorList>
            <person name="Zhang H."/>
        </authorList>
    </citation>
    <scope>NUCLEOTIDE SEQUENCE [LARGE SCALE GENOMIC DNA]</scope>
    <source>
        <strain evidence="4">HM-08</strain>
    </source>
</reference>
<evidence type="ECO:0000313" key="5">
    <source>
        <dbReference type="Proteomes" id="UP000070376"/>
    </source>
</evidence>
<gene>
    <name evidence="3" type="ORF">HMPREF3213_03817</name>
    <name evidence="2" type="ORF">SB48_HM08orf02021</name>
</gene>
<reference evidence="3" key="3">
    <citation type="submission" date="2016-01" db="EMBL/GenBank/DDBJ databases">
        <authorList>
            <person name="Oliw E.H."/>
        </authorList>
    </citation>
    <scope>NUCLEOTIDE SEQUENCE [LARGE SCALE GENOMIC DNA]</scope>
    <source>
        <strain evidence="3">GED7749B</strain>
    </source>
</reference>
<protein>
    <submittedName>
        <fullName evidence="3">Uncharacterized protein</fullName>
    </submittedName>
</protein>
<name>A0A0C5C9M6_HEYCO</name>
<reference evidence="5" key="4">
    <citation type="submission" date="2016-01" db="EMBL/GenBank/DDBJ databases">
        <authorList>
            <person name="Mitreva M."/>
            <person name="Pepin K.H."/>
            <person name="Mihindukulasuriya K.A."/>
            <person name="Fulton R."/>
            <person name="Fronick C."/>
            <person name="O'Laughlin M."/>
            <person name="Miner T."/>
            <person name="Herter B."/>
            <person name="Rosa B.A."/>
            <person name="Cordes M."/>
            <person name="Tomlinson C."/>
            <person name="Wollam A."/>
            <person name="Palsikar V.B."/>
            <person name="Mardis E.R."/>
            <person name="Wilson R.K."/>
        </authorList>
    </citation>
    <scope>NUCLEOTIDE SEQUENCE [LARGE SCALE GENOMIC DNA]</scope>
    <source>
        <strain evidence="5">GED7749B</strain>
    </source>
</reference>
<evidence type="ECO:0000256" key="1">
    <source>
        <dbReference type="SAM" id="MobiDB-lite"/>
    </source>
</evidence>
<feature type="region of interest" description="Disordered" evidence="1">
    <location>
        <begin position="1"/>
        <end position="37"/>
    </location>
</feature>
<accession>A0A0C5C9M6</accession>
<evidence type="ECO:0000313" key="4">
    <source>
        <dbReference type="Proteomes" id="UP000032024"/>
    </source>
</evidence>
<dbReference type="RefSeq" id="WP_014097610.1">
    <property type="nucleotide sequence ID" value="NZ_CP010525.1"/>
</dbReference>
<proteinExistence type="predicted"/>
<dbReference type="AlphaFoldDB" id="A0A0C5C9M6"/>
<dbReference type="PATRIC" id="fig|1398.18.peg.1317"/>
<dbReference type="EMBL" id="CP010525">
    <property type="protein sequence ID" value="AJO22090.1"/>
    <property type="molecule type" value="Genomic_DNA"/>
</dbReference>
<keyword evidence="4" id="KW-1185">Reference proteome</keyword>
<reference evidence="2" key="1">
    <citation type="submission" date="2015-01" db="EMBL/GenBank/DDBJ databases">
        <title>Comparative genome analysis of Bacillus coagulans HM-08, Clostridium butyricum HM-68, Bacillus subtilis HM-66 and Bacillus licheniformis BL-09.</title>
        <authorList>
            <person name="Zhang H."/>
        </authorList>
    </citation>
    <scope>NUCLEOTIDE SEQUENCE [LARGE SCALE GENOMIC DNA]</scope>
    <source>
        <strain evidence="2">HM-08</strain>
    </source>
</reference>
<evidence type="ECO:0000313" key="2">
    <source>
        <dbReference type="EMBL" id="AJO22090.1"/>
    </source>
</evidence>
<sequence>MEEEKSYKSNTYSYNNQLEGNVQSQNTGSEEEEGLADTIQNVINKVTGLGETE</sequence>
<feature type="compositionally biased region" description="Polar residues" evidence="1">
    <location>
        <begin position="8"/>
        <end position="28"/>
    </location>
</feature>